<reference evidence="1" key="1">
    <citation type="journal article" date="2011" name="PLoS ONE">
        <title>Ralstonia syzygii, the Blood Disease Bacterium and some Asian R. solanacearum strains form a single genomic species despite divergent lifestyles.</title>
        <authorList>
            <person name="Remenant B."/>
            <person name="de Cambiaire J.C."/>
            <person name="Cellier G."/>
            <person name="Jacobs J.M."/>
            <person name="Mangenot S."/>
            <person name="Barbe V."/>
            <person name="Lajus A."/>
            <person name="Vallenet D."/>
            <person name="Medigue C."/>
            <person name="Fegan M."/>
            <person name="Allen C."/>
            <person name="Prior P."/>
        </authorList>
    </citation>
    <scope>NUCLEOTIDE SEQUENCE</scope>
    <source>
        <strain evidence="1">R229</strain>
    </source>
</reference>
<proteinExistence type="predicted"/>
<dbReference type="EMBL" id="FR854082">
    <property type="protein sequence ID" value="CCA83214.1"/>
    <property type="molecule type" value="Genomic_DNA"/>
</dbReference>
<protein>
    <submittedName>
        <fullName evidence="1">Uncharacterized protein</fullName>
    </submittedName>
</protein>
<name>G2ZVT3_9RALS</name>
<organism evidence="1">
    <name type="scientific">blood disease bacterium R229</name>
    <dbReference type="NCBI Taxonomy" id="741978"/>
    <lineage>
        <taxon>Bacteria</taxon>
        <taxon>Pseudomonadati</taxon>
        <taxon>Pseudomonadota</taxon>
        <taxon>Betaproteobacteria</taxon>
        <taxon>Burkholderiales</taxon>
        <taxon>Burkholderiaceae</taxon>
        <taxon>Ralstonia</taxon>
        <taxon>Ralstonia solanacearum species complex</taxon>
    </lineage>
</organism>
<reference evidence="1" key="2">
    <citation type="submission" date="2011-04" db="EMBL/GenBank/DDBJ databases">
        <authorList>
            <person name="Genoscope - CEA"/>
        </authorList>
    </citation>
    <scope>NUCLEOTIDE SEQUENCE</scope>
    <source>
        <strain evidence="1">R229</strain>
    </source>
</reference>
<sequence>MIAVVMCDYNGTERQTARLQEAEHRLRVAGIDHGSHAAIVKCPNIIVGKRSDRLYGKRHTTLDHARLLFRSSHYRLAPLACFAARAIRPALGTGPIRPHRRRHVRLPCAAARPPGVRCAAGKPHPADRPRHR</sequence>
<evidence type="ECO:0000313" key="1">
    <source>
        <dbReference type="EMBL" id="CCA83214.1"/>
    </source>
</evidence>
<dbReference type="AlphaFoldDB" id="G2ZVT3"/>
<accession>G2ZVT3</accession>
<gene>
    <name evidence="1" type="ORF">BDB_mp60380</name>
</gene>